<dbReference type="InterPro" id="IPR007533">
    <property type="entry name" value="Cyt_c_oxidase_assmbl_CtaG"/>
</dbReference>
<dbReference type="GO" id="GO:0005507">
    <property type="term" value="F:copper ion binding"/>
    <property type="evidence" value="ECO:0007669"/>
    <property type="project" value="InterPro"/>
</dbReference>
<dbReference type="Pfam" id="PF04442">
    <property type="entry name" value="CtaG_Cox11"/>
    <property type="match status" value="1"/>
</dbReference>
<keyword evidence="13" id="KW-1185">Reference proteome</keyword>
<dbReference type="FunFam" id="2.60.370.10:FF:000001">
    <property type="entry name" value="COX11 cytochrome c oxidase assembly homolog"/>
    <property type="match status" value="1"/>
</dbReference>
<protein>
    <recommendedName>
        <fullName evidence="4 10">Cytochrome c oxidase assembly protein CtaG</fullName>
    </recommendedName>
</protein>
<dbReference type="EMBL" id="AP014648">
    <property type="protein sequence ID" value="BAQ16450.1"/>
    <property type="molecule type" value="Genomic_DNA"/>
</dbReference>
<reference evidence="12 13" key="1">
    <citation type="submission" date="2014-09" db="EMBL/GenBank/DDBJ databases">
        <title>Genome sequencing of Methyloceanibacter caenitepidi Gela4.</title>
        <authorList>
            <person name="Takeuchi M."/>
            <person name="Susumu S."/>
            <person name="Kamagata Y."/>
            <person name="Oshima K."/>
            <person name="Hattori M."/>
            <person name="Iwasaki W."/>
        </authorList>
    </citation>
    <scope>NUCLEOTIDE SEQUENCE [LARGE SCALE GENOMIC DNA]</scope>
    <source>
        <strain evidence="12 13">Gela4</strain>
    </source>
</reference>
<dbReference type="STRING" id="1384459.GL4_0990"/>
<dbReference type="SUPFAM" id="SSF110111">
    <property type="entry name" value="Ctag/Cox11"/>
    <property type="match status" value="1"/>
</dbReference>
<evidence type="ECO:0000256" key="8">
    <source>
        <dbReference type="ARBA" id="ARBA00023008"/>
    </source>
</evidence>
<name>A0A0A8K0M8_9HYPH</name>
<feature type="topological domain" description="Periplasmic" evidence="10">
    <location>
        <begin position="40"/>
        <end position="202"/>
    </location>
</feature>
<dbReference type="GO" id="GO:0008535">
    <property type="term" value="P:respiratory chain complex IV assembly"/>
    <property type="evidence" value="ECO:0007669"/>
    <property type="project" value="UniProtKB-UniRule"/>
</dbReference>
<sequence>MTQTIENGSETAGRRDKRGLVALVLAGVVAGMVGLSFAAVPLYRLFCQQTGYGGTTQVATAAPDHVLDRTIKVRFDTNVDKDLPWQFGVEQRSVDLKIGDTALVFFKAHNDTDKPVSGTAGFNVAPESVGRYFKKIECFCFKQQTLAAGQSIEMPVTFFVDPEIVEDESTKNIEEITLSYTFYRSDDPSDVAAAPRDRASGS</sequence>
<dbReference type="InterPro" id="IPR023471">
    <property type="entry name" value="CtaG/Cox11_dom_sf"/>
</dbReference>
<keyword evidence="6 10" id="KW-0735">Signal-anchor</keyword>
<evidence type="ECO:0000256" key="10">
    <source>
        <dbReference type="HAMAP-Rule" id="MF_00155"/>
    </source>
</evidence>
<dbReference type="HOGENOM" id="CLU_045000_5_0_5"/>
<evidence type="ECO:0000256" key="6">
    <source>
        <dbReference type="ARBA" id="ARBA00022968"/>
    </source>
</evidence>
<evidence type="ECO:0000256" key="2">
    <source>
        <dbReference type="ARBA" id="ARBA00004382"/>
    </source>
</evidence>
<evidence type="ECO:0000256" key="9">
    <source>
        <dbReference type="ARBA" id="ARBA00023136"/>
    </source>
</evidence>
<accession>A0A0A8K0M8</accession>
<dbReference type="Proteomes" id="UP000031643">
    <property type="component" value="Chromosome"/>
</dbReference>
<evidence type="ECO:0000256" key="3">
    <source>
        <dbReference type="ARBA" id="ARBA00009620"/>
    </source>
</evidence>
<comment type="function">
    <text evidence="1 10">Exerts its effect at some terminal stage of cytochrome c oxidase synthesis, probably by being involved in the insertion of the copper B into subunit I.</text>
</comment>
<proteinExistence type="inferred from homology"/>
<feature type="transmembrane region" description="Helical" evidence="11">
    <location>
        <begin position="20"/>
        <end position="43"/>
    </location>
</feature>
<keyword evidence="10" id="KW-1003">Cell membrane</keyword>
<gene>
    <name evidence="10" type="primary">ctaG</name>
    <name evidence="12" type="ORF">GL4_0990</name>
</gene>
<keyword evidence="8 10" id="KW-0186">Copper</keyword>
<comment type="subcellular location">
    <subcellularLocation>
        <location evidence="2 10">Cell inner membrane</location>
        <topology evidence="2 10">Single-pass type II membrane protein</topology>
        <orientation evidence="2 10">Periplasmic side</orientation>
    </subcellularLocation>
</comment>
<dbReference type="Gene3D" id="2.60.370.10">
    <property type="entry name" value="Ctag/Cox11"/>
    <property type="match status" value="1"/>
</dbReference>
<evidence type="ECO:0000256" key="4">
    <source>
        <dbReference type="ARBA" id="ARBA00015384"/>
    </source>
</evidence>
<organism evidence="12 13">
    <name type="scientific">Methyloceanibacter caenitepidi</name>
    <dbReference type="NCBI Taxonomy" id="1384459"/>
    <lineage>
        <taxon>Bacteria</taxon>
        <taxon>Pseudomonadati</taxon>
        <taxon>Pseudomonadota</taxon>
        <taxon>Alphaproteobacteria</taxon>
        <taxon>Hyphomicrobiales</taxon>
        <taxon>Hyphomicrobiaceae</taxon>
        <taxon>Methyloceanibacter</taxon>
    </lineage>
</organism>
<comment type="similarity">
    <text evidence="3 10">Belongs to the COX11/CtaG family.</text>
</comment>
<dbReference type="RefSeq" id="WP_244462680.1">
    <property type="nucleotide sequence ID" value="NZ_AP014648.1"/>
</dbReference>
<keyword evidence="9 10" id="KW-0472">Membrane</keyword>
<dbReference type="PANTHER" id="PTHR21320">
    <property type="entry name" value="CYTOCHROME C OXIDASE ASSEMBLY PROTEIN COX11-RELATED"/>
    <property type="match status" value="1"/>
</dbReference>
<evidence type="ECO:0000313" key="13">
    <source>
        <dbReference type="Proteomes" id="UP000031643"/>
    </source>
</evidence>
<evidence type="ECO:0000256" key="7">
    <source>
        <dbReference type="ARBA" id="ARBA00022989"/>
    </source>
</evidence>
<dbReference type="HAMAP" id="MF_00155">
    <property type="entry name" value="CtaG"/>
    <property type="match status" value="1"/>
</dbReference>
<dbReference type="KEGG" id="mcg:GL4_0990"/>
<dbReference type="PIRSF" id="PIRSF005413">
    <property type="entry name" value="COX11"/>
    <property type="match status" value="1"/>
</dbReference>
<dbReference type="PANTHER" id="PTHR21320:SF3">
    <property type="entry name" value="CYTOCHROME C OXIDASE ASSEMBLY PROTEIN COX11, MITOCHONDRIAL-RELATED"/>
    <property type="match status" value="1"/>
</dbReference>
<keyword evidence="5 10" id="KW-0812">Transmembrane</keyword>
<evidence type="ECO:0000256" key="5">
    <source>
        <dbReference type="ARBA" id="ARBA00022692"/>
    </source>
</evidence>
<evidence type="ECO:0000256" key="1">
    <source>
        <dbReference type="ARBA" id="ARBA00004007"/>
    </source>
</evidence>
<feature type="topological domain" description="Cytoplasmic" evidence="10">
    <location>
        <begin position="1"/>
        <end position="14"/>
    </location>
</feature>
<evidence type="ECO:0000256" key="11">
    <source>
        <dbReference type="SAM" id="Phobius"/>
    </source>
</evidence>
<keyword evidence="7 10" id="KW-1133">Transmembrane helix</keyword>
<dbReference type="AlphaFoldDB" id="A0A0A8K0M8"/>
<dbReference type="NCBIfam" id="NF003465">
    <property type="entry name" value="PRK05089.1"/>
    <property type="match status" value="1"/>
</dbReference>
<keyword evidence="10" id="KW-0997">Cell inner membrane</keyword>
<evidence type="ECO:0000313" key="12">
    <source>
        <dbReference type="EMBL" id="BAQ16450.1"/>
    </source>
</evidence>
<dbReference type="GO" id="GO:0005886">
    <property type="term" value="C:plasma membrane"/>
    <property type="evidence" value="ECO:0007669"/>
    <property type="project" value="UniProtKB-SubCell"/>
</dbReference>